<keyword evidence="4" id="KW-1185">Reference proteome</keyword>
<evidence type="ECO:0000313" key="3">
    <source>
        <dbReference type="EMBL" id="AZS37527.1"/>
    </source>
</evidence>
<dbReference type="KEGG" id="mlv:CVS47_02164"/>
<keyword evidence="1 3" id="KW-0560">Oxidoreductase</keyword>
<dbReference type="Gene3D" id="3.30.9.10">
    <property type="entry name" value="D-Amino Acid Oxidase, subunit A, domain 2"/>
    <property type="match status" value="1"/>
</dbReference>
<dbReference type="EMBL" id="CP031423">
    <property type="protein sequence ID" value="AZS37527.1"/>
    <property type="molecule type" value="Genomic_DNA"/>
</dbReference>
<protein>
    <submittedName>
        <fullName evidence="3">4-methylaminobutanoate oxidase (Formaldehyde-forming)</fullName>
        <ecNumber evidence="3">1.5.3.19</ecNumber>
    </submittedName>
</protein>
<dbReference type="AlphaFoldDB" id="A0A3Q9IZ43"/>
<dbReference type="InterPro" id="IPR006076">
    <property type="entry name" value="FAD-dep_OxRdtase"/>
</dbReference>
<evidence type="ECO:0000256" key="1">
    <source>
        <dbReference type="ARBA" id="ARBA00023002"/>
    </source>
</evidence>
<sequence length="378" mass="39451">MPETPSSAPAVVVIGAGVLGVSTATRLAQGGARVTLVTESTVSSGASGRSLSWLNSAGFRSPAYHALRVAGIDRYRTLLARTPEAARFLRFDGGLTWAKPGKSHLERLAYEHGLGYDSVWLAPDEITAWTPGVDPSSVHEEGAIFNPGEGWVDLPLLVAELLTAFAAAGGTLVENAGHTSVEVDGGRAVGARTEGGDLLPADRVVLATGPWVPRDLAGLGIELPEQTPISVLVSTKPIEVELKAVLNTPRVAIRPTPFGTLVLDSGWSEREVVRHDDGTWEVRDETVAQLLREASAVLAGNPELELDTVGAGPKPIPGDGEPVIGAVRDITGLHVIFTHSGATLGLITGELVAREILTGTPSPLLADFNAARFAPVPA</sequence>
<gene>
    <name evidence="3" type="primary">abo</name>
    <name evidence="3" type="ORF">CVS47_02164</name>
</gene>
<dbReference type="Pfam" id="PF01266">
    <property type="entry name" value="DAO"/>
    <property type="match status" value="1"/>
</dbReference>
<feature type="domain" description="FAD dependent oxidoreductase" evidence="2">
    <location>
        <begin position="11"/>
        <end position="354"/>
    </location>
</feature>
<dbReference type="GO" id="GO:0005737">
    <property type="term" value="C:cytoplasm"/>
    <property type="evidence" value="ECO:0007669"/>
    <property type="project" value="TreeGrafter"/>
</dbReference>
<proteinExistence type="predicted"/>
<name>A0A3Q9IZ43_9MICO</name>
<accession>A0A3Q9IZ43</accession>
<dbReference type="EC" id="1.5.3.19" evidence="3"/>
<dbReference type="GO" id="GO:0102317">
    <property type="term" value="F:4-methylaminobutyrate oxidase (demethylating) activity"/>
    <property type="evidence" value="ECO:0007669"/>
    <property type="project" value="UniProtKB-EC"/>
</dbReference>
<dbReference type="OrthoDB" id="4775411at2"/>
<dbReference type="RefSeq" id="WP_127096073.1">
    <property type="nucleotide sequence ID" value="NZ_CP031423.1"/>
</dbReference>
<dbReference type="PANTHER" id="PTHR13847">
    <property type="entry name" value="SARCOSINE DEHYDROGENASE-RELATED"/>
    <property type="match status" value="1"/>
</dbReference>
<dbReference type="PANTHER" id="PTHR13847:SF289">
    <property type="entry name" value="GLYCINE OXIDASE"/>
    <property type="match status" value="1"/>
</dbReference>
<dbReference type="Gene3D" id="3.50.50.60">
    <property type="entry name" value="FAD/NAD(P)-binding domain"/>
    <property type="match status" value="1"/>
</dbReference>
<evidence type="ECO:0000259" key="2">
    <source>
        <dbReference type="Pfam" id="PF01266"/>
    </source>
</evidence>
<dbReference type="Proteomes" id="UP000276888">
    <property type="component" value="Chromosome"/>
</dbReference>
<evidence type="ECO:0000313" key="4">
    <source>
        <dbReference type="Proteomes" id="UP000276888"/>
    </source>
</evidence>
<dbReference type="InterPro" id="IPR036188">
    <property type="entry name" value="FAD/NAD-bd_sf"/>
</dbReference>
<reference evidence="3 4" key="1">
    <citation type="submission" date="2018-08" db="EMBL/GenBank/DDBJ databases">
        <title>Microbacterium lemovicicum sp. nov., a bacterium isolated from a natural uranium-rich soil.</title>
        <authorList>
            <person name="ORTET P."/>
        </authorList>
    </citation>
    <scope>NUCLEOTIDE SEQUENCE [LARGE SCALE GENOMIC DNA]</scope>
    <source>
        <strain evidence="3 4">Viu22</strain>
    </source>
</reference>
<dbReference type="SUPFAM" id="SSF51905">
    <property type="entry name" value="FAD/NAD(P)-binding domain"/>
    <property type="match status" value="1"/>
</dbReference>
<dbReference type="PRINTS" id="PR00411">
    <property type="entry name" value="PNDRDTASEI"/>
</dbReference>
<organism evidence="3 4">
    <name type="scientific">Microbacterium lemovicicum</name>
    <dbReference type="NCBI Taxonomy" id="1072463"/>
    <lineage>
        <taxon>Bacteria</taxon>
        <taxon>Bacillati</taxon>
        <taxon>Actinomycetota</taxon>
        <taxon>Actinomycetes</taxon>
        <taxon>Micrococcales</taxon>
        <taxon>Microbacteriaceae</taxon>
        <taxon>Microbacterium</taxon>
    </lineage>
</organism>